<keyword evidence="2" id="KW-1185">Reference proteome</keyword>
<protein>
    <submittedName>
        <fullName evidence="3">Calphotin-like</fullName>
    </submittedName>
</protein>
<evidence type="ECO:0000256" key="1">
    <source>
        <dbReference type="SAM" id="SignalP"/>
    </source>
</evidence>
<sequence>MKYFVILALVATVASAAVNRPIKPTVVPSEIQEIIAAINNPSTDPATAAALEQLLLDFYGVEGSPISVGPVIVENPELEPISVDPVIVDPVIVNPSPVAVPESSSAPLVQLILNINQVQPGPVAVPPSVAVVPEIVGEPVQIVDSAPETVQVVDSLPVQIVESPAAVDPVQVVESAPTPIEPIIVATPVLPSPVVPLPAQLN</sequence>
<dbReference type="OrthoDB" id="7491799at2759"/>
<organism evidence="2 3">
    <name type="scientific">Galleria mellonella</name>
    <name type="common">Greater wax moth</name>
    <dbReference type="NCBI Taxonomy" id="7137"/>
    <lineage>
        <taxon>Eukaryota</taxon>
        <taxon>Metazoa</taxon>
        <taxon>Ecdysozoa</taxon>
        <taxon>Arthropoda</taxon>
        <taxon>Hexapoda</taxon>
        <taxon>Insecta</taxon>
        <taxon>Pterygota</taxon>
        <taxon>Neoptera</taxon>
        <taxon>Endopterygota</taxon>
        <taxon>Lepidoptera</taxon>
        <taxon>Glossata</taxon>
        <taxon>Ditrysia</taxon>
        <taxon>Pyraloidea</taxon>
        <taxon>Pyralidae</taxon>
        <taxon>Galleriinae</taxon>
        <taxon>Galleria</taxon>
    </lineage>
</organism>
<gene>
    <name evidence="3" type="primary">LOC113521951</name>
</gene>
<dbReference type="Proteomes" id="UP001652740">
    <property type="component" value="Unplaced"/>
</dbReference>
<proteinExistence type="predicted"/>
<dbReference type="InParanoid" id="A0A6J1X8A8"/>
<name>A0A6J1X8A8_GALME</name>
<keyword evidence="1" id="KW-0732">Signal</keyword>
<dbReference type="AlphaFoldDB" id="A0A6J1X8A8"/>
<feature type="signal peptide" evidence="1">
    <location>
        <begin position="1"/>
        <end position="16"/>
    </location>
</feature>
<evidence type="ECO:0000313" key="3">
    <source>
        <dbReference type="RefSeq" id="XP_026763433.1"/>
    </source>
</evidence>
<feature type="chain" id="PRO_5027057570" evidence="1">
    <location>
        <begin position="17"/>
        <end position="202"/>
    </location>
</feature>
<dbReference type="RefSeq" id="XP_026763433.1">
    <property type="nucleotide sequence ID" value="XM_026907632.3"/>
</dbReference>
<dbReference type="KEGG" id="gmw:113521951"/>
<accession>A0A6J1X8A8</accession>
<dbReference type="GeneID" id="113521951"/>
<evidence type="ECO:0000313" key="2">
    <source>
        <dbReference type="Proteomes" id="UP001652740"/>
    </source>
</evidence>
<reference evidence="3" key="1">
    <citation type="submission" date="2025-08" db="UniProtKB">
        <authorList>
            <consortium name="RefSeq"/>
        </authorList>
    </citation>
    <scope>IDENTIFICATION</scope>
    <source>
        <tissue evidence="3">Whole larvae</tissue>
    </source>
</reference>